<accession>A0ABN7ME70</accession>
<sequence>MRKLTLLPDQVNQADVTAIYEAGWDDTALSHAVLVCASFNFMNRWVDGLGIEADPAVARRAGEMLHQKGYTAVIELLDHARIRSLPVGATGEAKSVSS</sequence>
<proteinExistence type="predicted"/>
<dbReference type="Proteomes" id="UP000675880">
    <property type="component" value="Unassembled WGS sequence"/>
</dbReference>
<dbReference type="EMBL" id="CAJNBJ010000020">
    <property type="protein sequence ID" value="CAE6797270.1"/>
    <property type="molecule type" value="Genomic_DNA"/>
</dbReference>
<reference evidence="1 2" key="1">
    <citation type="submission" date="2021-02" db="EMBL/GenBank/DDBJ databases">
        <authorList>
            <person name="Han P."/>
        </authorList>
    </citation>
    <scope>NUCLEOTIDE SEQUENCE [LARGE SCALE GENOMIC DNA]</scope>
    <source>
        <strain evidence="1">Candidatus Nitrospira sp. ZN2</strain>
    </source>
</reference>
<protein>
    <submittedName>
        <fullName evidence="1">Uncharacterized protein</fullName>
    </submittedName>
</protein>
<comment type="caution">
    <text evidence="1">The sequence shown here is derived from an EMBL/GenBank/DDBJ whole genome shotgun (WGS) entry which is preliminary data.</text>
</comment>
<evidence type="ECO:0000313" key="1">
    <source>
        <dbReference type="EMBL" id="CAE6797270.1"/>
    </source>
</evidence>
<dbReference type="Gene3D" id="1.20.1290.10">
    <property type="entry name" value="AhpD-like"/>
    <property type="match status" value="1"/>
</dbReference>
<dbReference type="RefSeq" id="WP_213044100.1">
    <property type="nucleotide sequence ID" value="NZ_CAJNBJ010000020.1"/>
</dbReference>
<dbReference type="SUPFAM" id="SSF69118">
    <property type="entry name" value="AhpD-like"/>
    <property type="match status" value="1"/>
</dbReference>
<keyword evidence="2" id="KW-1185">Reference proteome</keyword>
<evidence type="ECO:0000313" key="2">
    <source>
        <dbReference type="Proteomes" id="UP000675880"/>
    </source>
</evidence>
<dbReference type="InterPro" id="IPR029032">
    <property type="entry name" value="AhpD-like"/>
</dbReference>
<name>A0ABN7ME70_9BACT</name>
<gene>
    <name evidence="1" type="ORF">NSPZN2_70155</name>
</gene>
<organism evidence="1 2">
    <name type="scientific">Nitrospira defluvii</name>
    <dbReference type="NCBI Taxonomy" id="330214"/>
    <lineage>
        <taxon>Bacteria</taxon>
        <taxon>Pseudomonadati</taxon>
        <taxon>Nitrospirota</taxon>
        <taxon>Nitrospiria</taxon>
        <taxon>Nitrospirales</taxon>
        <taxon>Nitrospiraceae</taxon>
        <taxon>Nitrospira</taxon>
    </lineage>
</organism>